<organism evidence="2">
    <name type="scientific">bioreactor metagenome</name>
    <dbReference type="NCBI Taxonomy" id="1076179"/>
    <lineage>
        <taxon>unclassified sequences</taxon>
        <taxon>metagenomes</taxon>
        <taxon>ecological metagenomes</taxon>
    </lineage>
</organism>
<keyword evidence="1" id="KW-0812">Transmembrane</keyword>
<reference evidence="2" key="1">
    <citation type="submission" date="2019-08" db="EMBL/GenBank/DDBJ databases">
        <authorList>
            <person name="Kucharzyk K."/>
            <person name="Murdoch R.W."/>
            <person name="Higgins S."/>
            <person name="Loffler F."/>
        </authorList>
    </citation>
    <scope>NUCLEOTIDE SEQUENCE</scope>
</reference>
<keyword evidence="1" id="KW-0472">Membrane</keyword>
<gene>
    <name evidence="2" type="ORF">SDC9_24462</name>
</gene>
<feature type="transmembrane region" description="Helical" evidence="1">
    <location>
        <begin position="54"/>
        <end position="77"/>
    </location>
</feature>
<protein>
    <submittedName>
        <fullName evidence="2">Uncharacterized protein</fullName>
    </submittedName>
</protein>
<accession>A0A644UIG0</accession>
<comment type="caution">
    <text evidence="2">The sequence shown here is derived from an EMBL/GenBank/DDBJ whole genome shotgun (WGS) entry which is preliminary data.</text>
</comment>
<dbReference type="EMBL" id="VSSQ01000118">
    <property type="protein sequence ID" value="MPL78593.1"/>
    <property type="molecule type" value="Genomic_DNA"/>
</dbReference>
<evidence type="ECO:0000313" key="2">
    <source>
        <dbReference type="EMBL" id="MPL78593.1"/>
    </source>
</evidence>
<proteinExistence type="predicted"/>
<sequence>MPKFNFNLGSFIVNLTIGWFLMSFIQAAVRALRSGGRGELIPRFKTIAFFHDKPAALLNIAIMAGIWIVTTSLYFTLKRR</sequence>
<evidence type="ECO:0000256" key="1">
    <source>
        <dbReference type="SAM" id="Phobius"/>
    </source>
</evidence>
<feature type="transmembrane region" description="Helical" evidence="1">
    <location>
        <begin position="12"/>
        <end position="33"/>
    </location>
</feature>
<name>A0A644UIG0_9ZZZZ</name>
<dbReference type="AlphaFoldDB" id="A0A644UIG0"/>
<keyword evidence="1" id="KW-1133">Transmembrane helix</keyword>